<evidence type="ECO:0008006" key="4">
    <source>
        <dbReference type="Google" id="ProtNLM"/>
    </source>
</evidence>
<dbReference type="Proteomes" id="UP000556026">
    <property type="component" value="Unassembled WGS sequence"/>
</dbReference>
<dbReference type="EMBL" id="BLXX01000006">
    <property type="protein sequence ID" value="GFO59960.1"/>
    <property type="molecule type" value="Genomic_DNA"/>
</dbReference>
<gene>
    <name evidence="2" type="ORF">GMST_22850</name>
</gene>
<accession>A0A6V8MJ12</accession>
<dbReference type="AlphaFoldDB" id="A0A6V8MJ12"/>
<comment type="caution">
    <text evidence="2">The sequence shown here is derived from an EMBL/GenBank/DDBJ whole genome shotgun (WGS) entry which is preliminary data.</text>
</comment>
<organism evidence="2 3">
    <name type="scientific">Geomonas silvestris</name>
    <dbReference type="NCBI Taxonomy" id="2740184"/>
    <lineage>
        <taxon>Bacteria</taxon>
        <taxon>Pseudomonadati</taxon>
        <taxon>Thermodesulfobacteriota</taxon>
        <taxon>Desulfuromonadia</taxon>
        <taxon>Geobacterales</taxon>
        <taxon>Geobacteraceae</taxon>
        <taxon>Geomonas</taxon>
    </lineage>
</organism>
<evidence type="ECO:0000313" key="2">
    <source>
        <dbReference type="EMBL" id="GFO59960.1"/>
    </source>
</evidence>
<dbReference type="RefSeq" id="WP_183354787.1">
    <property type="nucleotide sequence ID" value="NZ_BLXX01000006.1"/>
</dbReference>
<proteinExistence type="predicted"/>
<evidence type="ECO:0000256" key="1">
    <source>
        <dbReference type="SAM" id="Phobius"/>
    </source>
</evidence>
<feature type="transmembrane region" description="Helical" evidence="1">
    <location>
        <begin position="32"/>
        <end position="51"/>
    </location>
</feature>
<sequence>MQLVQEIAFYLVFFAIPGVVGARIAWTKGRNPLLWLVLNGLFAPTLMVTIFQGPTRAVPGHYRQCPSCHGYSKWRESVCKYCQSELPL</sequence>
<evidence type="ECO:0000313" key="3">
    <source>
        <dbReference type="Proteomes" id="UP000556026"/>
    </source>
</evidence>
<protein>
    <recommendedName>
        <fullName evidence="4">Zinc ribbon domain-containing protein</fullName>
    </recommendedName>
</protein>
<keyword evidence="1" id="KW-0812">Transmembrane</keyword>
<keyword evidence="1" id="KW-0472">Membrane</keyword>
<name>A0A6V8MJ12_9BACT</name>
<keyword evidence="1" id="KW-1133">Transmembrane helix</keyword>
<keyword evidence="3" id="KW-1185">Reference proteome</keyword>
<reference evidence="3" key="1">
    <citation type="submission" date="2020-06" db="EMBL/GenBank/DDBJ databases">
        <title>Draft genomic sequence of Geomonas sp. Red330.</title>
        <authorList>
            <person name="Itoh H."/>
            <person name="Zhenxing X."/>
            <person name="Ushijima N."/>
            <person name="Masuda Y."/>
            <person name="Shiratori Y."/>
            <person name="Senoo K."/>
        </authorList>
    </citation>
    <scope>NUCLEOTIDE SEQUENCE [LARGE SCALE GENOMIC DNA]</scope>
    <source>
        <strain evidence="3">Red330</strain>
    </source>
</reference>
<feature type="transmembrane region" description="Helical" evidence="1">
    <location>
        <begin position="7"/>
        <end position="26"/>
    </location>
</feature>